<protein>
    <recommendedName>
        <fullName evidence="4">Crotonase</fullName>
    </recommendedName>
</protein>
<sequence>MSYQYILTDRVEGAEIITLNRPEKLNALSFGLAKELDDELTRIETDDEVKAVILTGAGERAFSAGADIHEMAGMSSEELAERQAFRNDATWHLATFPKPIIGAINGLAYGGAALYSSTLDIRIGCERTSFRFLAASYGRVNSSWSLPTIVGLPKAKELLYTGREVKAEEAERIGLLNCVVPSGELLDTAIEMAQMIAKNDDRMVQGLKRLLLEDIGMGYRERYNNEDEARATWLLAGHPREGFKGFLDRKGQRA</sequence>
<dbReference type="EMBL" id="AZHW01000370">
    <property type="protein sequence ID" value="ETX00166.1"/>
    <property type="molecule type" value="Genomic_DNA"/>
</dbReference>
<evidence type="ECO:0000256" key="1">
    <source>
        <dbReference type="ARBA" id="ARBA00005254"/>
    </source>
</evidence>
<reference evidence="2 3" key="1">
    <citation type="journal article" date="2014" name="Nature">
        <title>An environmental bacterial taxon with a large and distinct metabolic repertoire.</title>
        <authorList>
            <person name="Wilson M.C."/>
            <person name="Mori T."/>
            <person name="Ruckert C."/>
            <person name="Uria A.R."/>
            <person name="Helf M.J."/>
            <person name="Takada K."/>
            <person name="Gernert C."/>
            <person name="Steffens U.A."/>
            <person name="Heycke N."/>
            <person name="Schmitt S."/>
            <person name="Rinke C."/>
            <person name="Helfrich E.J."/>
            <person name="Brachmann A.O."/>
            <person name="Gurgui C."/>
            <person name="Wakimoto T."/>
            <person name="Kracht M."/>
            <person name="Crusemann M."/>
            <person name="Hentschel U."/>
            <person name="Abe I."/>
            <person name="Matsunaga S."/>
            <person name="Kalinowski J."/>
            <person name="Takeyama H."/>
            <person name="Piel J."/>
        </authorList>
    </citation>
    <scope>NUCLEOTIDE SEQUENCE [LARGE SCALE GENOMIC DNA]</scope>
    <source>
        <strain evidence="3">TSY1</strain>
    </source>
</reference>
<dbReference type="InterPro" id="IPR029045">
    <property type="entry name" value="ClpP/crotonase-like_dom_sf"/>
</dbReference>
<organism evidence="2 3">
    <name type="scientific">Entotheonella factor</name>
    <dbReference type="NCBI Taxonomy" id="1429438"/>
    <lineage>
        <taxon>Bacteria</taxon>
        <taxon>Pseudomonadati</taxon>
        <taxon>Nitrospinota/Tectimicrobiota group</taxon>
        <taxon>Candidatus Tectimicrobiota</taxon>
        <taxon>Candidatus Entotheonellia</taxon>
        <taxon>Candidatus Entotheonellales</taxon>
        <taxon>Candidatus Entotheonellaceae</taxon>
        <taxon>Candidatus Entotheonella</taxon>
    </lineage>
</organism>
<dbReference type="AlphaFoldDB" id="W4LQZ4"/>
<proteinExistence type="inferred from homology"/>
<dbReference type="HOGENOM" id="CLU_009834_7_6_7"/>
<dbReference type="CDD" id="cd06558">
    <property type="entry name" value="crotonase-like"/>
    <property type="match status" value="1"/>
</dbReference>
<evidence type="ECO:0000313" key="2">
    <source>
        <dbReference type="EMBL" id="ETX00166.1"/>
    </source>
</evidence>
<comment type="caution">
    <text evidence="2">The sequence shown here is derived from an EMBL/GenBank/DDBJ whole genome shotgun (WGS) entry which is preliminary data.</text>
</comment>
<dbReference type="Gene3D" id="3.90.226.10">
    <property type="entry name" value="2-enoyl-CoA Hydratase, Chain A, domain 1"/>
    <property type="match status" value="1"/>
</dbReference>
<dbReference type="Proteomes" id="UP000019141">
    <property type="component" value="Unassembled WGS sequence"/>
</dbReference>
<name>W4LQZ4_ENTF1</name>
<comment type="similarity">
    <text evidence="1">Belongs to the enoyl-CoA hydratase/isomerase family.</text>
</comment>
<keyword evidence="3" id="KW-1185">Reference proteome</keyword>
<dbReference type="SUPFAM" id="SSF52096">
    <property type="entry name" value="ClpP/crotonase"/>
    <property type="match status" value="1"/>
</dbReference>
<dbReference type="PATRIC" id="fig|1429438.4.peg.2450"/>
<gene>
    <name evidence="2" type="ORF">ETSY1_12185</name>
</gene>
<dbReference type="Pfam" id="PF00378">
    <property type="entry name" value="ECH_1"/>
    <property type="match status" value="1"/>
</dbReference>
<accession>W4LQZ4</accession>
<dbReference type="InterPro" id="IPR001753">
    <property type="entry name" value="Enoyl-CoA_hydra/iso"/>
</dbReference>
<dbReference type="PANTHER" id="PTHR43802:SF1">
    <property type="entry name" value="IP11341P-RELATED"/>
    <property type="match status" value="1"/>
</dbReference>
<dbReference type="PANTHER" id="PTHR43802">
    <property type="entry name" value="ENOYL-COA HYDRATASE"/>
    <property type="match status" value="1"/>
</dbReference>
<evidence type="ECO:0008006" key="4">
    <source>
        <dbReference type="Google" id="ProtNLM"/>
    </source>
</evidence>
<dbReference type="GO" id="GO:0003824">
    <property type="term" value="F:catalytic activity"/>
    <property type="evidence" value="ECO:0007669"/>
    <property type="project" value="UniProtKB-ARBA"/>
</dbReference>
<evidence type="ECO:0000313" key="3">
    <source>
        <dbReference type="Proteomes" id="UP000019141"/>
    </source>
</evidence>